<dbReference type="InterPro" id="IPR011129">
    <property type="entry name" value="CSD"/>
</dbReference>
<comment type="caution">
    <text evidence="2">The sequence shown here is derived from an EMBL/GenBank/DDBJ whole genome shotgun (WGS) entry which is preliminary data.</text>
</comment>
<dbReference type="AlphaFoldDB" id="A0A087A1U7"/>
<evidence type="ECO:0000259" key="1">
    <source>
        <dbReference type="PROSITE" id="PS51857"/>
    </source>
</evidence>
<dbReference type="PROSITE" id="PS51857">
    <property type="entry name" value="CSD_2"/>
    <property type="match status" value="1"/>
</dbReference>
<dbReference type="InterPro" id="IPR050181">
    <property type="entry name" value="Cold_shock_domain"/>
</dbReference>
<dbReference type="SMART" id="SM00357">
    <property type="entry name" value="CSP"/>
    <property type="match status" value="1"/>
</dbReference>
<organism evidence="2 3">
    <name type="scientific">Bifidobacterium biavatii DSM 23969</name>
    <dbReference type="NCBI Taxonomy" id="1437608"/>
    <lineage>
        <taxon>Bacteria</taxon>
        <taxon>Bacillati</taxon>
        <taxon>Actinomycetota</taxon>
        <taxon>Actinomycetes</taxon>
        <taxon>Bifidobacteriales</taxon>
        <taxon>Bifidobacteriaceae</taxon>
        <taxon>Bifidobacterium</taxon>
    </lineage>
</organism>
<dbReference type="OrthoDB" id="7477356at2"/>
<reference evidence="2 3" key="1">
    <citation type="submission" date="2014-03" db="EMBL/GenBank/DDBJ databases">
        <title>Genomics of Bifidobacteria.</title>
        <authorList>
            <person name="Ventura M."/>
            <person name="Milani C."/>
            <person name="Lugli G.A."/>
        </authorList>
    </citation>
    <scope>NUCLEOTIDE SEQUENCE [LARGE SCALE GENOMIC DNA]</scope>
    <source>
        <strain evidence="2 3">DSM 23969</strain>
    </source>
</reference>
<dbReference type="EMBL" id="JGYN01000004">
    <property type="protein sequence ID" value="KFI52747.1"/>
    <property type="molecule type" value="Genomic_DNA"/>
</dbReference>
<dbReference type="Gene3D" id="2.40.50.140">
    <property type="entry name" value="Nucleic acid-binding proteins"/>
    <property type="match status" value="1"/>
</dbReference>
<dbReference type="PANTHER" id="PTHR11544">
    <property type="entry name" value="COLD SHOCK DOMAIN CONTAINING PROTEINS"/>
    <property type="match status" value="1"/>
</dbReference>
<dbReference type="GO" id="GO:0003676">
    <property type="term" value="F:nucleic acid binding"/>
    <property type="evidence" value="ECO:0007669"/>
    <property type="project" value="InterPro"/>
</dbReference>
<keyword evidence="3" id="KW-1185">Reference proteome</keyword>
<evidence type="ECO:0000313" key="3">
    <source>
        <dbReference type="Proteomes" id="UP000029108"/>
    </source>
</evidence>
<dbReference type="SUPFAM" id="SSF50249">
    <property type="entry name" value="Nucleic acid-binding proteins"/>
    <property type="match status" value="1"/>
</dbReference>
<gene>
    <name evidence="2" type="ORF">BBIA_0431</name>
</gene>
<dbReference type="PRINTS" id="PR00050">
    <property type="entry name" value="COLDSHOCK"/>
</dbReference>
<protein>
    <submittedName>
        <fullName evidence="2">Cold-shock protein</fullName>
    </submittedName>
</protein>
<dbReference type="CDD" id="cd04458">
    <property type="entry name" value="CSP_CDS"/>
    <property type="match status" value="1"/>
</dbReference>
<dbReference type="InterPro" id="IPR002059">
    <property type="entry name" value="CSP_DNA-bd"/>
</dbReference>
<accession>A0A087A1U7</accession>
<proteinExistence type="predicted"/>
<evidence type="ECO:0000313" key="2">
    <source>
        <dbReference type="EMBL" id="KFI52747.1"/>
    </source>
</evidence>
<dbReference type="eggNOG" id="COG1278">
    <property type="taxonomic scope" value="Bacteria"/>
</dbReference>
<dbReference type="Proteomes" id="UP000029108">
    <property type="component" value="Unassembled WGS sequence"/>
</dbReference>
<dbReference type="RefSeq" id="WP_033492966.1">
    <property type="nucleotide sequence ID" value="NZ_JDUU01000006.1"/>
</dbReference>
<dbReference type="InterPro" id="IPR012340">
    <property type="entry name" value="NA-bd_OB-fold"/>
</dbReference>
<dbReference type="STRING" id="1437608.GCA_000771645_02294"/>
<feature type="domain" description="CSD" evidence="1">
    <location>
        <begin position="1"/>
        <end position="64"/>
    </location>
</feature>
<name>A0A087A1U7_9BIFI</name>
<dbReference type="Pfam" id="PF00313">
    <property type="entry name" value="CSD"/>
    <property type="match status" value="1"/>
</dbReference>
<sequence length="129" mass="14056">MPSGRVRWFDANKGYGFITNEEGKDVFLPSAALPAGVTTLRKGAKVEYSVVDGRKGPQAMGVTLVEALPSLVKATRPKPDDMAAIVEDLIKLLDSAGTTLRRHRYPSQQESKKLATLLRAVADNFDVQE</sequence>